<evidence type="ECO:0000256" key="2">
    <source>
        <dbReference type="ARBA" id="ARBA00022676"/>
    </source>
</evidence>
<evidence type="ECO:0000256" key="8">
    <source>
        <dbReference type="SAM" id="Phobius"/>
    </source>
</evidence>
<feature type="transmembrane region" description="Helical" evidence="8">
    <location>
        <begin position="453"/>
        <end position="471"/>
    </location>
</feature>
<feature type="transmembrane region" description="Helical" evidence="8">
    <location>
        <begin position="176"/>
        <end position="196"/>
    </location>
</feature>
<protein>
    <recommendedName>
        <fullName evidence="11">Alpha-1,6-mannosyltransferase</fullName>
    </recommendedName>
</protein>
<name>A0A8J3LP64_9ACTN</name>
<keyword evidence="5 8" id="KW-1133">Transmembrane helix</keyword>
<feature type="transmembrane region" description="Helical" evidence="8">
    <location>
        <begin position="55"/>
        <end position="75"/>
    </location>
</feature>
<dbReference type="Pfam" id="PF26314">
    <property type="entry name" value="MptA_B_family"/>
    <property type="match status" value="1"/>
</dbReference>
<evidence type="ECO:0000313" key="10">
    <source>
        <dbReference type="Proteomes" id="UP000660339"/>
    </source>
</evidence>
<evidence type="ECO:0008006" key="11">
    <source>
        <dbReference type="Google" id="ProtNLM"/>
    </source>
</evidence>
<comment type="caution">
    <text evidence="9">The sequence shown here is derived from an EMBL/GenBank/DDBJ whole genome shotgun (WGS) entry which is preliminary data.</text>
</comment>
<keyword evidence="2" id="KW-0328">Glycosyltransferase</keyword>
<keyword evidence="6 8" id="KW-0472">Membrane</keyword>
<accession>A0A8J3LP64</accession>
<dbReference type="EMBL" id="BONJ01000048">
    <property type="protein sequence ID" value="GIG19149.1"/>
    <property type="molecule type" value="Genomic_DNA"/>
</dbReference>
<evidence type="ECO:0000256" key="7">
    <source>
        <dbReference type="ARBA" id="ARBA00043987"/>
    </source>
</evidence>
<dbReference type="GO" id="GO:0016020">
    <property type="term" value="C:membrane"/>
    <property type="evidence" value="ECO:0007669"/>
    <property type="project" value="UniProtKB-SubCell"/>
</dbReference>
<keyword evidence="3" id="KW-0808">Transferase</keyword>
<dbReference type="NCBIfam" id="NF038066">
    <property type="entry name" value="MptB"/>
    <property type="match status" value="1"/>
</dbReference>
<keyword evidence="4 8" id="KW-0812">Transmembrane</keyword>
<keyword evidence="10" id="KW-1185">Reference proteome</keyword>
<evidence type="ECO:0000256" key="6">
    <source>
        <dbReference type="ARBA" id="ARBA00023136"/>
    </source>
</evidence>
<feature type="transmembrane region" description="Helical" evidence="8">
    <location>
        <begin position="477"/>
        <end position="496"/>
    </location>
</feature>
<feature type="transmembrane region" description="Helical" evidence="8">
    <location>
        <begin position="385"/>
        <end position="402"/>
    </location>
</feature>
<dbReference type="GO" id="GO:0016757">
    <property type="term" value="F:glycosyltransferase activity"/>
    <property type="evidence" value="ECO:0007669"/>
    <property type="project" value="UniProtKB-KW"/>
</dbReference>
<evidence type="ECO:0000256" key="3">
    <source>
        <dbReference type="ARBA" id="ARBA00022679"/>
    </source>
</evidence>
<dbReference type="PROSITE" id="PS51318">
    <property type="entry name" value="TAT"/>
    <property type="match status" value="1"/>
</dbReference>
<evidence type="ECO:0000256" key="5">
    <source>
        <dbReference type="ARBA" id="ARBA00022989"/>
    </source>
</evidence>
<gene>
    <name evidence="9" type="ORF">Cme02nite_74810</name>
</gene>
<dbReference type="Proteomes" id="UP000660339">
    <property type="component" value="Unassembled WGS sequence"/>
</dbReference>
<comment type="similarity">
    <text evidence="7">Belongs to the MptA/B family.</text>
</comment>
<evidence type="ECO:0000256" key="4">
    <source>
        <dbReference type="ARBA" id="ARBA00022692"/>
    </source>
</evidence>
<comment type="subcellular location">
    <subcellularLocation>
        <location evidence="1">Membrane</location>
        <topology evidence="1">Multi-pass membrane protein</topology>
    </subcellularLocation>
</comment>
<feature type="transmembrane region" description="Helical" evidence="8">
    <location>
        <begin position="409"/>
        <end position="425"/>
    </location>
</feature>
<sequence>MLSAIRLPDETRRCLVLGLAGATALAGGGLAAGALPVRDTLAPALGLSALRQHQGAGLVCAYFGLALLVAAWWRLGRAVRGGDPPSPRTLLLVLAAWAVPLVAMPPLFSRDVYSYLAQGAMVTAGLDVYQAGPSAMGGPLLAEVPVIWQHTPTPYGPAFLSLAAGVSGFSATDVPLGVFGMRAVALAGVVLLIACLPRLARSCGVDPAAALWLGALNPLVLLHLVSGAHNDAVMLGLLIAGLTAACANRFALAAVVITLASLVKAPAALGLVVVVWLWQRALHRSADPPAAILPASRPACAGSVSDRPALGRRTATLRAFGSTACLAAATTALVTAVTGTGYGWVRSLTTPISAHNWSLSSTVGRITRNLLEAAGSDLAASAIPAWRWIGLAAAAGATLLAWHHRRRLGLVYALGLSLAALALLGPALRPWYLLWGLVPIAAAAPPHGRVRRWTALACLALTVTVFPSGFTPSVDELAAALAGALLAVPILVLYAGDVAAPVRPYRGTEPTAW</sequence>
<feature type="transmembrane region" description="Helical" evidence="8">
    <location>
        <begin position="208"/>
        <end position="226"/>
    </location>
</feature>
<dbReference type="InterPro" id="IPR049829">
    <property type="entry name" value="MptA/B-like"/>
</dbReference>
<evidence type="ECO:0000256" key="1">
    <source>
        <dbReference type="ARBA" id="ARBA00004141"/>
    </source>
</evidence>
<feature type="transmembrane region" description="Helical" evidence="8">
    <location>
        <begin position="87"/>
        <end position="108"/>
    </location>
</feature>
<proteinExistence type="inferred from homology"/>
<dbReference type="AlphaFoldDB" id="A0A8J3LP64"/>
<dbReference type="InterPro" id="IPR006311">
    <property type="entry name" value="TAT_signal"/>
</dbReference>
<organism evidence="9 10">
    <name type="scientific">Catellatospora methionotrophica</name>
    <dbReference type="NCBI Taxonomy" id="121620"/>
    <lineage>
        <taxon>Bacteria</taxon>
        <taxon>Bacillati</taxon>
        <taxon>Actinomycetota</taxon>
        <taxon>Actinomycetes</taxon>
        <taxon>Micromonosporales</taxon>
        <taxon>Micromonosporaceae</taxon>
        <taxon>Catellatospora</taxon>
    </lineage>
</organism>
<dbReference type="RefSeq" id="WP_203672222.1">
    <property type="nucleotide sequence ID" value="NZ_BAAATT010000039.1"/>
</dbReference>
<feature type="transmembrane region" description="Helical" evidence="8">
    <location>
        <begin position="259"/>
        <end position="278"/>
    </location>
</feature>
<reference evidence="9" key="1">
    <citation type="submission" date="2021-01" db="EMBL/GenBank/DDBJ databases">
        <title>Whole genome shotgun sequence of Catellatospora methionotrophica NBRC 14553.</title>
        <authorList>
            <person name="Komaki H."/>
            <person name="Tamura T."/>
        </authorList>
    </citation>
    <scope>NUCLEOTIDE SEQUENCE</scope>
    <source>
        <strain evidence="9">NBRC 14553</strain>
    </source>
</reference>
<evidence type="ECO:0000313" key="9">
    <source>
        <dbReference type="EMBL" id="GIG19149.1"/>
    </source>
</evidence>